<dbReference type="AlphaFoldDB" id="A0A1H4B3V7"/>
<dbReference type="Proteomes" id="UP000199656">
    <property type="component" value="Unassembled WGS sequence"/>
</dbReference>
<accession>A0A1H4B3V7</accession>
<dbReference type="EMBL" id="FNRL01000007">
    <property type="protein sequence ID" value="SEA42781.1"/>
    <property type="molecule type" value="Genomic_DNA"/>
</dbReference>
<organism evidence="1 2">
    <name type="scientific">Chitinophaga terrae</name>
    <name type="common">ex Kim and Jung 2007</name>
    <dbReference type="NCBI Taxonomy" id="408074"/>
    <lineage>
        <taxon>Bacteria</taxon>
        <taxon>Pseudomonadati</taxon>
        <taxon>Bacteroidota</taxon>
        <taxon>Chitinophagia</taxon>
        <taxon>Chitinophagales</taxon>
        <taxon>Chitinophagaceae</taxon>
        <taxon>Chitinophaga</taxon>
    </lineage>
</organism>
<proteinExistence type="predicted"/>
<keyword evidence="2" id="KW-1185">Reference proteome</keyword>
<protein>
    <submittedName>
        <fullName evidence="1">Uncharacterized protein</fullName>
    </submittedName>
</protein>
<sequence length="215" mass="24227">MVLKILLLQNFLCLFYNTACKYISLLHQNPLLLCSLRLSSACNYTQYHQNPLPLCFFCSSACYYISLLHQKSLCFFVPSASLRATTLNIIKILCLFASSAALRATISPSSIKNPSASLPPPPLCVQLHSISSKSFASLLLLRLCVQLYLPPPSKIPLLLCPPPPLCVKQLFFEHEIHRTNKEKKRDEIIPSQRLFEKGNSEDTEHGECDHFLDGF</sequence>
<evidence type="ECO:0000313" key="1">
    <source>
        <dbReference type="EMBL" id="SEA42781.1"/>
    </source>
</evidence>
<gene>
    <name evidence="1" type="ORF">SAMN05660909_01864</name>
</gene>
<name>A0A1H4B3V7_9BACT</name>
<reference evidence="2" key="1">
    <citation type="submission" date="2016-10" db="EMBL/GenBank/DDBJ databases">
        <authorList>
            <person name="Varghese N."/>
            <person name="Submissions S."/>
        </authorList>
    </citation>
    <scope>NUCLEOTIDE SEQUENCE [LARGE SCALE GENOMIC DNA]</scope>
    <source>
        <strain evidence="2">DSM 23920</strain>
    </source>
</reference>
<evidence type="ECO:0000313" key="2">
    <source>
        <dbReference type="Proteomes" id="UP000199656"/>
    </source>
</evidence>